<organism evidence="2">
    <name type="scientific">bioreactor metagenome</name>
    <dbReference type="NCBI Taxonomy" id="1076179"/>
    <lineage>
        <taxon>unclassified sequences</taxon>
        <taxon>metagenomes</taxon>
        <taxon>ecological metagenomes</taxon>
    </lineage>
</organism>
<dbReference type="InterPro" id="IPR006179">
    <property type="entry name" value="5_nucleotidase/apyrase"/>
</dbReference>
<dbReference type="EMBL" id="VSSQ01030048">
    <property type="protein sequence ID" value="MPM80431.1"/>
    <property type="molecule type" value="Genomic_DNA"/>
</dbReference>
<evidence type="ECO:0000259" key="1">
    <source>
        <dbReference type="Pfam" id="PF02872"/>
    </source>
</evidence>
<dbReference type="PANTHER" id="PTHR11575:SF24">
    <property type="entry name" value="5'-NUCLEOTIDASE"/>
    <property type="match status" value="1"/>
</dbReference>
<accession>A0A645CU48</accession>
<dbReference type="PANTHER" id="PTHR11575">
    <property type="entry name" value="5'-NUCLEOTIDASE-RELATED"/>
    <property type="match status" value="1"/>
</dbReference>
<protein>
    <recommendedName>
        <fullName evidence="1">5'-Nucleotidase C-terminal domain-containing protein</fullName>
    </recommendedName>
</protein>
<dbReference type="SUPFAM" id="SSF55816">
    <property type="entry name" value="5'-nucleotidase (syn. UDP-sugar hydrolase), C-terminal domain"/>
    <property type="match status" value="1"/>
</dbReference>
<gene>
    <name evidence="2" type="ORF">SDC9_127478</name>
</gene>
<dbReference type="Pfam" id="PF02872">
    <property type="entry name" value="5_nucleotid_C"/>
    <property type="match status" value="1"/>
</dbReference>
<evidence type="ECO:0000313" key="2">
    <source>
        <dbReference type="EMBL" id="MPM80431.1"/>
    </source>
</evidence>
<reference evidence="2" key="1">
    <citation type="submission" date="2019-08" db="EMBL/GenBank/DDBJ databases">
        <authorList>
            <person name="Kucharzyk K."/>
            <person name="Murdoch R.W."/>
            <person name="Higgins S."/>
            <person name="Loffler F."/>
        </authorList>
    </citation>
    <scope>NUCLEOTIDE SEQUENCE</scope>
</reference>
<proteinExistence type="predicted"/>
<dbReference type="AlphaFoldDB" id="A0A645CU48"/>
<comment type="caution">
    <text evidence="2">The sequence shown here is derived from an EMBL/GenBank/DDBJ whole genome shotgun (WGS) entry which is preliminary data.</text>
</comment>
<dbReference type="GO" id="GO:0016787">
    <property type="term" value="F:hydrolase activity"/>
    <property type="evidence" value="ECO:0007669"/>
    <property type="project" value="InterPro"/>
</dbReference>
<dbReference type="Gene3D" id="3.90.780.10">
    <property type="entry name" value="5'-Nucleotidase, C-terminal domain"/>
    <property type="match status" value="1"/>
</dbReference>
<dbReference type="GO" id="GO:0009166">
    <property type="term" value="P:nucleotide catabolic process"/>
    <property type="evidence" value="ECO:0007669"/>
    <property type="project" value="InterPro"/>
</dbReference>
<dbReference type="InterPro" id="IPR008334">
    <property type="entry name" value="5'-Nucleotdase_C"/>
</dbReference>
<dbReference type="InterPro" id="IPR036907">
    <property type="entry name" value="5'-Nucleotdase_C_sf"/>
</dbReference>
<name>A0A645CU48_9ZZZZ</name>
<sequence length="267" mass="29453">MYSSLKSVEPPSVPETQDIVNALSHGRYAIFPELAKVQSTLREGLAGIINGTLTIEQVGEMVDIANKSNDAAIITEEALGTATETFSLIETGNFITDTMRKNIDSEIALFLDGGKDGAYNNKGVTAKLYAGEITKSDIQRIMPDFKYGEKGEIWKVTMTGENLLNTLEYAIPVDNNQTGWFYYFSGLKMNYDPTNEPGSRIKTISLDDGTKIDPTKIYSLAVTENSVPEEYIITSYKTGVILGDLLAEEIQKLETISPANDNRFTFK</sequence>
<feature type="domain" description="5'-Nucleotidase C-terminal" evidence="1">
    <location>
        <begin position="90"/>
        <end position="223"/>
    </location>
</feature>